<feature type="transmembrane region" description="Helical" evidence="7">
    <location>
        <begin position="215"/>
        <end position="234"/>
    </location>
</feature>
<keyword evidence="11" id="KW-1185">Reference proteome</keyword>
<dbReference type="GeneID" id="30204980"/>
<feature type="domain" description="Major facilitator superfamily (MFS) profile" evidence="8">
    <location>
        <begin position="60"/>
        <end position="519"/>
    </location>
</feature>
<feature type="transmembrane region" description="Helical" evidence="7">
    <location>
        <begin position="125"/>
        <end position="144"/>
    </location>
</feature>
<gene>
    <name evidence="9" type="ORF">I302_00581</name>
    <name evidence="10" type="ORF">I302_101900</name>
</gene>
<dbReference type="Pfam" id="PF07690">
    <property type="entry name" value="MFS_1"/>
    <property type="match status" value="1"/>
</dbReference>
<reference evidence="10" key="4">
    <citation type="submission" date="2024-02" db="EMBL/GenBank/DDBJ databases">
        <title>Comparative genomics of Cryptococcus and Kwoniella reveals pathogenesis evolution and contrasting modes of karyotype evolution via chromosome fusion or intercentromeric recombination.</title>
        <authorList>
            <person name="Coelho M.A."/>
            <person name="David-Palma M."/>
            <person name="Shea T."/>
            <person name="Bowers K."/>
            <person name="McGinley-Smith S."/>
            <person name="Mohammad A.W."/>
            <person name="Gnirke A."/>
            <person name="Yurkov A.M."/>
            <person name="Nowrousian M."/>
            <person name="Sun S."/>
            <person name="Cuomo C.A."/>
            <person name="Heitman J."/>
        </authorList>
    </citation>
    <scope>NUCLEOTIDE SEQUENCE</scope>
    <source>
        <strain evidence="10">CBS 10118</strain>
    </source>
</reference>
<comment type="subcellular location">
    <subcellularLocation>
        <location evidence="1">Membrane</location>
        <topology evidence="1">Multi-pass membrane protein</topology>
    </subcellularLocation>
</comment>
<evidence type="ECO:0000313" key="10">
    <source>
        <dbReference type="EMBL" id="WVW79929.1"/>
    </source>
</evidence>
<evidence type="ECO:0000256" key="3">
    <source>
        <dbReference type="ARBA" id="ARBA00022692"/>
    </source>
</evidence>
<dbReference type="STRING" id="1296100.A0A1B9GDH9"/>
<dbReference type="InterPro" id="IPR020846">
    <property type="entry name" value="MFS_dom"/>
</dbReference>
<keyword evidence="5 7" id="KW-0472">Membrane</keyword>
<proteinExistence type="predicted"/>
<dbReference type="SUPFAM" id="SSF103473">
    <property type="entry name" value="MFS general substrate transporter"/>
    <property type="match status" value="1"/>
</dbReference>
<feature type="transmembrane region" description="Helical" evidence="7">
    <location>
        <begin position="488"/>
        <end position="511"/>
    </location>
</feature>
<feature type="transmembrane region" description="Helical" evidence="7">
    <location>
        <begin position="59"/>
        <end position="82"/>
    </location>
</feature>
<feature type="transmembrane region" description="Helical" evidence="7">
    <location>
        <begin position="427"/>
        <end position="453"/>
    </location>
</feature>
<sequence>MSQTSPATPRTHEHGPPKAAATNLEPAHSTQNEPVIQSPPATAAATAPYSSFSKKQKHLIIALASISATFSGFASNIYFPAIPTIAASLGTTEANINLTVTGYMVFQAISPTFWGAVSDVYGRRLTLLCTFIVFLSACIGLALSNHFYQLLILRCLQSTGSASTIAIGSGVIGDITTREERGGYMGVFQTGLLAPLAIGPVLGGIFADTLGWRSIFWFLTIYSGVYLIILVLFLPETLRSIVGNGSRLPYKQARTPFEKYIANRDQDQPSPPPTSGGHRNNEKKELKIDFMAPIRILFQKEVICVLIFLSVHYATWQMTLTIQSTLFSQIYGLADIQIGLTFLANGAGCMIGTLSTGKILDRDYKKIQRSFAQGSNLSGDANANHKGEREGEFPIEKARLRTLYLWAPIQWSSIIIFAWTIDKHSHISIPIIASFTLAWSAMSIQSVISTFLVDIFPGNSASATAALNLGRCLVGALATGTIEPSIRGIGVGASFMIWLAGMVLSMGLVGVQMRFGPSWRKKREEGGDR</sequence>
<dbReference type="GO" id="GO:0022857">
    <property type="term" value="F:transmembrane transporter activity"/>
    <property type="evidence" value="ECO:0007669"/>
    <property type="project" value="InterPro"/>
</dbReference>
<feature type="transmembrane region" description="Helical" evidence="7">
    <location>
        <begin position="297"/>
        <end position="316"/>
    </location>
</feature>
<evidence type="ECO:0000259" key="8">
    <source>
        <dbReference type="PROSITE" id="PS50850"/>
    </source>
</evidence>
<feature type="transmembrane region" description="Helical" evidence="7">
    <location>
        <begin position="465"/>
        <end position="482"/>
    </location>
</feature>
<evidence type="ECO:0000256" key="5">
    <source>
        <dbReference type="ARBA" id="ARBA00023136"/>
    </source>
</evidence>
<keyword evidence="2" id="KW-0813">Transport</keyword>
<feature type="transmembrane region" description="Helical" evidence="7">
    <location>
        <begin position="403"/>
        <end position="421"/>
    </location>
</feature>
<dbReference type="VEuPathDB" id="FungiDB:I302_00581"/>
<dbReference type="KEGG" id="kbi:30204980"/>
<evidence type="ECO:0000256" key="2">
    <source>
        <dbReference type="ARBA" id="ARBA00022448"/>
    </source>
</evidence>
<reference evidence="10" key="2">
    <citation type="submission" date="2013-07" db="EMBL/GenBank/DDBJ databases">
        <authorList>
            <consortium name="The Broad Institute Genome Sequencing Platform"/>
            <person name="Cuomo C."/>
            <person name="Litvintseva A."/>
            <person name="Chen Y."/>
            <person name="Heitman J."/>
            <person name="Sun S."/>
            <person name="Springer D."/>
            <person name="Dromer F."/>
            <person name="Young S.K."/>
            <person name="Zeng Q."/>
            <person name="Gargeya S."/>
            <person name="Fitzgerald M."/>
            <person name="Abouelleil A."/>
            <person name="Alvarado L."/>
            <person name="Berlin A.M."/>
            <person name="Chapman S.B."/>
            <person name="Dewar J."/>
            <person name="Goldberg J."/>
            <person name="Griggs A."/>
            <person name="Gujja S."/>
            <person name="Hansen M."/>
            <person name="Howarth C."/>
            <person name="Imamovic A."/>
            <person name="Larimer J."/>
            <person name="McCowan C."/>
            <person name="Murphy C."/>
            <person name="Pearson M."/>
            <person name="Priest M."/>
            <person name="Roberts A."/>
            <person name="Saif S."/>
            <person name="Shea T."/>
            <person name="Sykes S."/>
            <person name="Wortman J."/>
            <person name="Nusbaum C."/>
            <person name="Birren B."/>
        </authorList>
    </citation>
    <scope>NUCLEOTIDE SEQUENCE</scope>
    <source>
        <strain evidence="10">CBS 10118</strain>
    </source>
</reference>
<dbReference type="Gene3D" id="1.20.1250.20">
    <property type="entry name" value="MFS general substrate transporter like domains"/>
    <property type="match status" value="1"/>
</dbReference>
<reference evidence="9" key="3">
    <citation type="submission" date="2014-01" db="EMBL/GenBank/DDBJ databases">
        <title>Evolution of pathogenesis and genome organization in the Tremellales.</title>
        <authorList>
            <person name="Cuomo C."/>
            <person name="Litvintseva A."/>
            <person name="Heitman J."/>
            <person name="Chen Y."/>
            <person name="Sun S."/>
            <person name="Springer D."/>
            <person name="Dromer F."/>
            <person name="Young S."/>
            <person name="Zeng Q."/>
            <person name="Chapman S."/>
            <person name="Gujja S."/>
            <person name="Saif S."/>
            <person name="Birren B."/>
        </authorList>
    </citation>
    <scope>NUCLEOTIDE SEQUENCE</scope>
    <source>
        <strain evidence="9">CBS 10118</strain>
    </source>
</reference>
<dbReference type="PANTHER" id="PTHR23502">
    <property type="entry name" value="MAJOR FACILITATOR SUPERFAMILY"/>
    <property type="match status" value="1"/>
</dbReference>
<feature type="transmembrane region" description="Helical" evidence="7">
    <location>
        <begin position="150"/>
        <end position="172"/>
    </location>
</feature>
<feature type="region of interest" description="Disordered" evidence="6">
    <location>
        <begin position="261"/>
        <end position="282"/>
    </location>
</feature>
<reference evidence="9" key="1">
    <citation type="submission" date="2013-07" db="EMBL/GenBank/DDBJ databases">
        <title>The Genome Sequence of Cryptococcus bestiolae CBS10118.</title>
        <authorList>
            <consortium name="The Broad Institute Genome Sequencing Platform"/>
            <person name="Cuomo C."/>
            <person name="Litvintseva A."/>
            <person name="Chen Y."/>
            <person name="Heitman J."/>
            <person name="Sun S."/>
            <person name="Springer D."/>
            <person name="Dromer F."/>
            <person name="Young S.K."/>
            <person name="Zeng Q."/>
            <person name="Gargeya S."/>
            <person name="Fitzgerald M."/>
            <person name="Abouelleil A."/>
            <person name="Alvarado L."/>
            <person name="Berlin A.M."/>
            <person name="Chapman S.B."/>
            <person name="Dewar J."/>
            <person name="Goldberg J."/>
            <person name="Griggs A."/>
            <person name="Gujja S."/>
            <person name="Hansen M."/>
            <person name="Howarth C."/>
            <person name="Imamovic A."/>
            <person name="Larimer J."/>
            <person name="McCowan C."/>
            <person name="Murphy C."/>
            <person name="Pearson M."/>
            <person name="Priest M."/>
            <person name="Roberts A."/>
            <person name="Saif S."/>
            <person name="Shea T."/>
            <person name="Sykes S."/>
            <person name="Wortman J."/>
            <person name="Nusbaum C."/>
            <person name="Birren B."/>
        </authorList>
    </citation>
    <scope>NUCLEOTIDE SEQUENCE [LARGE SCALE GENOMIC DNA]</scope>
    <source>
        <strain evidence="9">CBS 10118</strain>
    </source>
</reference>
<feature type="transmembrane region" description="Helical" evidence="7">
    <location>
        <begin position="94"/>
        <end position="113"/>
    </location>
</feature>
<evidence type="ECO:0000313" key="9">
    <source>
        <dbReference type="EMBL" id="OCF29089.1"/>
    </source>
</evidence>
<dbReference type="GO" id="GO:0005886">
    <property type="term" value="C:plasma membrane"/>
    <property type="evidence" value="ECO:0007669"/>
    <property type="project" value="TreeGrafter"/>
</dbReference>
<feature type="transmembrane region" description="Helical" evidence="7">
    <location>
        <begin position="336"/>
        <end position="360"/>
    </location>
</feature>
<dbReference type="EMBL" id="CP144541">
    <property type="protein sequence ID" value="WVW79929.1"/>
    <property type="molecule type" value="Genomic_DNA"/>
</dbReference>
<accession>A0A1B9GDH9</accession>
<name>A0A1B9GDH9_9TREE</name>
<feature type="region of interest" description="Disordered" evidence="6">
    <location>
        <begin position="1"/>
        <end position="40"/>
    </location>
</feature>
<dbReference type="InterPro" id="IPR036259">
    <property type="entry name" value="MFS_trans_sf"/>
</dbReference>
<protein>
    <recommendedName>
        <fullName evidence="8">Major facilitator superfamily (MFS) profile domain-containing protein</fullName>
    </recommendedName>
</protein>
<dbReference type="PANTHER" id="PTHR23502:SF51">
    <property type="entry name" value="QUINIDINE RESISTANCE PROTEIN 1-RELATED"/>
    <property type="match status" value="1"/>
</dbReference>
<dbReference type="OrthoDB" id="440553at2759"/>
<evidence type="ECO:0000256" key="6">
    <source>
        <dbReference type="SAM" id="MobiDB-lite"/>
    </source>
</evidence>
<feature type="transmembrane region" description="Helical" evidence="7">
    <location>
        <begin position="184"/>
        <end position="203"/>
    </location>
</feature>
<dbReference type="EMBL" id="KI894018">
    <property type="protein sequence ID" value="OCF29089.1"/>
    <property type="molecule type" value="Genomic_DNA"/>
</dbReference>
<dbReference type="InterPro" id="IPR011701">
    <property type="entry name" value="MFS"/>
</dbReference>
<organism evidence="9">
    <name type="scientific">Kwoniella bestiolae CBS 10118</name>
    <dbReference type="NCBI Taxonomy" id="1296100"/>
    <lineage>
        <taxon>Eukaryota</taxon>
        <taxon>Fungi</taxon>
        <taxon>Dikarya</taxon>
        <taxon>Basidiomycota</taxon>
        <taxon>Agaricomycotina</taxon>
        <taxon>Tremellomycetes</taxon>
        <taxon>Tremellales</taxon>
        <taxon>Cryptococcaceae</taxon>
        <taxon>Kwoniella</taxon>
    </lineage>
</organism>
<keyword evidence="3 7" id="KW-0812">Transmembrane</keyword>
<dbReference type="Proteomes" id="UP000092730">
    <property type="component" value="Chromosome 1"/>
</dbReference>
<evidence type="ECO:0000256" key="1">
    <source>
        <dbReference type="ARBA" id="ARBA00004141"/>
    </source>
</evidence>
<dbReference type="AlphaFoldDB" id="A0A1B9GDH9"/>
<dbReference type="RefSeq" id="XP_019050159.1">
    <property type="nucleotide sequence ID" value="XM_019187281.1"/>
</dbReference>
<evidence type="ECO:0000256" key="7">
    <source>
        <dbReference type="SAM" id="Phobius"/>
    </source>
</evidence>
<keyword evidence="4 7" id="KW-1133">Transmembrane helix</keyword>
<evidence type="ECO:0000313" key="11">
    <source>
        <dbReference type="Proteomes" id="UP000092730"/>
    </source>
</evidence>
<dbReference type="FunFam" id="1.20.1720.10:FF:000009">
    <property type="entry name" value="MFS multidrug transporter"/>
    <property type="match status" value="1"/>
</dbReference>
<evidence type="ECO:0000256" key="4">
    <source>
        <dbReference type="ARBA" id="ARBA00022989"/>
    </source>
</evidence>
<dbReference type="PROSITE" id="PS50850">
    <property type="entry name" value="MFS"/>
    <property type="match status" value="1"/>
</dbReference>